<evidence type="ECO:0000313" key="6">
    <source>
        <dbReference type="Proteomes" id="UP001209570"/>
    </source>
</evidence>
<dbReference type="CDD" id="cd04369">
    <property type="entry name" value="Bromodomain"/>
    <property type="match status" value="1"/>
</dbReference>
<dbReference type="PANTHER" id="PTHR45926">
    <property type="entry name" value="OSJNBA0053K19.4 PROTEIN"/>
    <property type="match status" value="1"/>
</dbReference>
<evidence type="ECO:0000256" key="3">
    <source>
        <dbReference type="SAM" id="MobiDB-lite"/>
    </source>
</evidence>
<dbReference type="AlphaFoldDB" id="A0AAD5MCK5"/>
<feature type="compositionally biased region" description="Basic and acidic residues" evidence="3">
    <location>
        <begin position="133"/>
        <end position="151"/>
    </location>
</feature>
<comment type="caution">
    <text evidence="5">The sequence shown here is derived from an EMBL/GenBank/DDBJ whole genome shotgun (WGS) entry which is preliminary data.</text>
</comment>
<dbReference type="SUPFAM" id="SSF47370">
    <property type="entry name" value="Bromodomain"/>
    <property type="match status" value="1"/>
</dbReference>
<name>A0AAD5MCK5_PYTIN</name>
<feature type="region of interest" description="Disordered" evidence="3">
    <location>
        <begin position="99"/>
        <end position="164"/>
    </location>
</feature>
<dbReference type="Proteomes" id="UP001209570">
    <property type="component" value="Unassembled WGS sequence"/>
</dbReference>
<dbReference type="InterPro" id="IPR036427">
    <property type="entry name" value="Bromodomain-like_sf"/>
</dbReference>
<feature type="domain" description="Bromo" evidence="4">
    <location>
        <begin position="196"/>
        <end position="264"/>
    </location>
</feature>
<gene>
    <name evidence="5" type="ORF">P43SY_007367</name>
</gene>
<dbReference type="Gene3D" id="1.20.920.10">
    <property type="entry name" value="Bromodomain-like"/>
    <property type="match status" value="1"/>
</dbReference>
<keyword evidence="6" id="KW-1185">Reference proteome</keyword>
<protein>
    <recommendedName>
        <fullName evidence="4">Bromo domain-containing protein</fullName>
    </recommendedName>
</protein>
<dbReference type="PROSITE" id="PS50014">
    <property type="entry name" value="BROMODOMAIN_2"/>
    <property type="match status" value="1"/>
</dbReference>
<sequence length="310" mass="35274">METAYADPDGFYLLRGAASLDAEDVNCRDLMKHFKLESHRAKMADASLPTTYSHLLRGVGEHSAAANVKGDLVSLLQGVPFDRPIEPFAESVIKSALQLPPGSKQGPVLHPMSKDRKTPGLIHAPPSSLAERQQMEEKLKGKGKEDKDKKEKKEKKKEKRKREDAQMLQKVLVPLISELRALTWSAWIVSGKPGNPFLQKITKENCRRLGVPNYFDFVAEPMDLTRVKEKVEKAEYYSIQQFTSDIKLMVQNAKTFNRVGEPVHQMAIELEQLYEAKVVSYAATFDELQQERKKRKKEKKKKKDKKKDKA</sequence>
<reference evidence="5" key="1">
    <citation type="submission" date="2021-12" db="EMBL/GenBank/DDBJ databases">
        <title>Prjna785345.</title>
        <authorList>
            <person name="Rujirawat T."/>
            <person name="Krajaejun T."/>
        </authorList>
    </citation>
    <scope>NUCLEOTIDE SEQUENCE</scope>
    <source>
        <strain evidence="5">Pi057C3</strain>
    </source>
</reference>
<dbReference type="PRINTS" id="PR00503">
    <property type="entry name" value="BROMODOMAIN"/>
</dbReference>
<accession>A0AAD5MCK5</accession>
<keyword evidence="1 2" id="KW-0103">Bromodomain</keyword>
<evidence type="ECO:0000256" key="1">
    <source>
        <dbReference type="ARBA" id="ARBA00023117"/>
    </source>
</evidence>
<organism evidence="5 6">
    <name type="scientific">Pythium insidiosum</name>
    <name type="common">Pythiosis disease agent</name>
    <dbReference type="NCBI Taxonomy" id="114742"/>
    <lineage>
        <taxon>Eukaryota</taxon>
        <taxon>Sar</taxon>
        <taxon>Stramenopiles</taxon>
        <taxon>Oomycota</taxon>
        <taxon>Peronosporomycetes</taxon>
        <taxon>Pythiales</taxon>
        <taxon>Pythiaceae</taxon>
        <taxon>Pythium</taxon>
    </lineage>
</organism>
<dbReference type="InterPro" id="IPR001487">
    <property type="entry name" value="Bromodomain"/>
</dbReference>
<evidence type="ECO:0000313" key="5">
    <source>
        <dbReference type="EMBL" id="KAJ0402825.1"/>
    </source>
</evidence>
<dbReference type="SMART" id="SM00297">
    <property type="entry name" value="BROMO"/>
    <property type="match status" value="1"/>
</dbReference>
<dbReference type="EMBL" id="JAKCXM010000094">
    <property type="protein sequence ID" value="KAJ0402825.1"/>
    <property type="molecule type" value="Genomic_DNA"/>
</dbReference>
<evidence type="ECO:0000259" key="4">
    <source>
        <dbReference type="PROSITE" id="PS50014"/>
    </source>
</evidence>
<dbReference type="Pfam" id="PF00439">
    <property type="entry name" value="Bromodomain"/>
    <property type="match status" value="1"/>
</dbReference>
<proteinExistence type="predicted"/>
<evidence type="ECO:0000256" key="2">
    <source>
        <dbReference type="PROSITE-ProRule" id="PRU00035"/>
    </source>
</evidence>